<evidence type="ECO:0000256" key="2">
    <source>
        <dbReference type="ARBA" id="ARBA00022490"/>
    </source>
</evidence>
<gene>
    <name evidence="9 15" type="primary">lon</name>
    <name evidence="15" type="ORF">J0A69_07450</name>
</gene>
<comment type="subcellular location">
    <subcellularLocation>
        <location evidence="1 9 10">Cytoplasm</location>
    </subcellularLocation>
</comment>
<dbReference type="PROSITE" id="PS01046">
    <property type="entry name" value="LON_SER"/>
    <property type="match status" value="1"/>
</dbReference>
<dbReference type="InterPro" id="IPR054594">
    <property type="entry name" value="Lon_lid"/>
</dbReference>
<dbReference type="SMART" id="SM00464">
    <property type="entry name" value="LON"/>
    <property type="match status" value="1"/>
</dbReference>
<dbReference type="SUPFAM" id="SSF54211">
    <property type="entry name" value="Ribosomal protein S5 domain 2-like"/>
    <property type="match status" value="1"/>
</dbReference>
<keyword evidence="3 9" id="KW-0645">Protease</keyword>
<dbReference type="Gene3D" id="1.20.5.5270">
    <property type="match status" value="1"/>
</dbReference>
<evidence type="ECO:0000256" key="11">
    <source>
        <dbReference type="PROSITE-ProRule" id="PRU01122"/>
    </source>
</evidence>
<dbReference type="PANTHER" id="PTHR10046">
    <property type="entry name" value="ATP DEPENDENT LON PROTEASE FAMILY MEMBER"/>
    <property type="match status" value="1"/>
</dbReference>
<dbReference type="Gene3D" id="2.30.130.40">
    <property type="entry name" value="LON domain-like"/>
    <property type="match status" value="1"/>
</dbReference>
<evidence type="ECO:0000256" key="5">
    <source>
        <dbReference type="ARBA" id="ARBA00022801"/>
    </source>
</evidence>
<dbReference type="Gene3D" id="3.40.50.300">
    <property type="entry name" value="P-loop containing nucleotide triphosphate hydrolases"/>
    <property type="match status" value="1"/>
</dbReference>
<dbReference type="Proteomes" id="UP000664480">
    <property type="component" value="Unassembled WGS sequence"/>
</dbReference>
<dbReference type="InterPro" id="IPR014721">
    <property type="entry name" value="Ribsml_uS5_D2-typ_fold_subgr"/>
</dbReference>
<dbReference type="InterPro" id="IPR020568">
    <property type="entry name" value="Ribosomal_Su5_D2-typ_SF"/>
</dbReference>
<dbReference type="Gene3D" id="1.10.8.60">
    <property type="match status" value="1"/>
</dbReference>
<evidence type="ECO:0000259" key="14">
    <source>
        <dbReference type="PROSITE" id="PS51787"/>
    </source>
</evidence>
<dbReference type="InterPro" id="IPR027543">
    <property type="entry name" value="Lon_bac"/>
</dbReference>
<proteinExistence type="evidence at transcript level"/>
<dbReference type="InterPro" id="IPR015947">
    <property type="entry name" value="PUA-like_sf"/>
</dbReference>
<dbReference type="InterPro" id="IPR046336">
    <property type="entry name" value="Lon_prtase_N_sf"/>
</dbReference>
<dbReference type="InterPro" id="IPR008268">
    <property type="entry name" value="Peptidase_S16_AS"/>
</dbReference>
<evidence type="ECO:0000256" key="1">
    <source>
        <dbReference type="ARBA" id="ARBA00004496"/>
    </source>
</evidence>
<keyword evidence="4 9" id="KW-0547">Nucleotide-binding</keyword>
<dbReference type="InterPro" id="IPR003111">
    <property type="entry name" value="Lon_prtase_N"/>
</dbReference>
<dbReference type="Pfam" id="PF02190">
    <property type="entry name" value="LON_substr_bdg"/>
    <property type="match status" value="1"/>
</dbReference>
<dbReference type="PROSITE" id="PS51787">
    <property type="entry name" value="LON_N"/>
    <property type="match status" value="1"/>
</dbReference>
<dbReference type="SMART" id="SM00382">
    <property type="entry name" value="AAA"/>
    <property type="match status" value="1"/>
</dbReference>
<evidence type="ECO:0000256" key="9">
    <source>
        <dbReference type="HAMAP-Rule" id="MF_01973"/>
    </source>
</evidence>
<feature type="binding site" evidence="9">
    <location>
        <begin position="389"/>
        <end position="396"/>
    </location>
    <ligand>
        <name>ATP</name>
        <dbReference type="ChEBI" id="CHEBI:30616"/>
    </ligand>
</feature>
<evidence type="ECO:0000256" key="8">
    <source>
        <dbReference type="ARBA" id="ARBA00023016"/>
    </source>
</evidence>
<sequence length="823" mass="92654">MSQFENPMFQNLMTGEFAGEGDLIQLITDDENEEQGTESYGEELPILSVRNTVLFPGVVIPITVGRQRSIRLVKKAQKGDKLIGVCAQINPNNDDPSWEDIYQVGTLAKIIKMIVLPDGNTTIIIQGKKRFKVREQVTDDPYFIAKVDYLDENFPKSSKKIKALEESLKDAATRILHLNPEIPREAQVALDNIDNTPFLTHFLSSNINAPVESKQRLLEINDGVDRATLLLEFMMKDIQMLELKSEIQKKVHTDIDQQQRDYFLRQQMKVLQTELGEEGPEKEVEDLRARGAQKKWPEDVRKHFEKELDKILRINPSAAEYPIALNYAETMVELPWNEFTQDNFDLKNARAILDHDHFGLEKVKERIIEYLAVLKLKNDLKGPILCLYGPPGVGKTSLGKSIAEALGRKYIRMSLGGLHDEAEIRGHRKTYVGAMPGKIIQNMKKVKISNPVYVLDEIDKLSSDFRGDPSSAFLEVLDPEQNSTFLDNYLEVEYDLSKVLFIATANSLDSIQPALRDRMEIIEVTGYTQEEKVEIAKRHLVPKQRKEHGLKSKQITFEKAALVKIIEDYTRESGVRSLERAIGKVVRNIAKSIAMEEEYDTKITPTAVRKILGSEIFDKETYQDNSVAGVVTGLAWTSVGGEILFIESSLSRGKGKLTLSGQLGDVMKESAMTALSYLKSRAESLGIDHRVFDQYDLHIHVPAGAVPKDGPSAGITMLTAMASVYTQRKVKAKVAMTGEISLIGKVMPVGGIKEKILAAKRAGIKEIILCRKNIRDIEEIDQQYIKGIDFHFVDRVDEVLEIALLKSKVDRPVQFNLSSESKS</sequence>
<evidence type="ECO:0000256" key="10">
    <source>
        <dbReference type="PIRNR" id="PIRNR001174"/>
    </source>
</evidence>
<organism evidence="15 16">
    <name type="scientific">Algoriphagus pacificus</name>
    <dbReference type="NCBI Taxonomy" id="2811234"/>
    <lineage>
        <taxon>Bacteria</taxon>
        <taxon>Pseudomonadati</taxon>
        <taxon>Bacteroidota</taxon>
        <taxon>Cytophagia</taxon>
        <taxon>Cytophagales</taxon>
        <taxon>Cyclobacteriaceae</taxon>
        <taxon>Algoriphagus</taxon>
    </lineage>
</organism>
<protein>
    <recommendedName>
        <fullName evidence="9 10">Lon protease</fullName>
        <ecNumber evidence="9 10">3.4.21.53</ecNumber>
    </recommendedName>
    <alternativeName>
        <fullName evidence="9">ATP-dependent protease La</fullName>
    </alternativeName>
</protein>
<dbReference type="Pfam" id="PF05362">
    <property type="entry name" value="Lon_C"/>
    <property type="match status" value="1"/>
</dbReference>
<evidence type="ECO:0000256" key="3">
    <source>
        <dbReference type="ARBA" id="ARBA00022670"/>
    </source>
</evidence>
<feature type="domain" description="Lon proteolytic" evidence="13">
    <location>
        <begin position="625"/>
        <end position="806"/>
    </location>
</feature>
<evidence type="ECO:0000259" key="13">
    <source>
        <dbReference type="PROSITE" id="PS51786"/>
    </source>
</evidence>
<dbReference type="InterPro" id="IPR003593">
    <property type="entry name" value="AAA+_ATPase"/>
</dbReference>
<feature type="domain" description="Lon N-terminal" evidence="14">
    <location>
        <begin position="44"/>
        <end position="238"/>
    </location>
</feature>
<keyword evidence="7 9" id="KW-0067">ATP-binding</keyword>
<evidence type="ECO:0000256" key="4">
    <source>
        <dbReference type="ARBA" id="ARBA00022741"/>
    </source>
</evidence>
<dbReference type="PIRSF" id="PIRSF001174">
    <property type="entry name" value="Lon_proteas"/>
    <property type="match status" value="1"/>
</dbReference>
<evidence type="ECO:0000256" key="7">
    <source>
        <dbReference type="ARBA" id="ARBA00022840"/>
    </source>
</evidence>
<comment type="similarity">
    <text evidence="9 10 11 12">Belongs to the peptidase S16 family.</text>
</comment>
<dbReference type="PROSITE" id="PS51786">
    <property type="entry name" value="LON_PROTEOLYTIC"/>
    <property type="match status" value="1"/>
</dbReference>
<evidence type="ECO:0000256" key="6">
    <source>
        <dbReference type="ARBA" id="ARBA00022825"/>
    </source>
</evidence>
<dbReference type="EMBL" id="JAFKCU010000002">
    <property type="protein sequence ID" value="MBN7815256.1"/>
    <property type="molecule type" value="Genomic_DNA"/>
</dbReference>
<dbReference type="Gene3D" id="3.30.230.10">
    <property type="match status" value="1"/>
</dbReference>
<keyword evidence="8 9" id="KW-0346">Stress response</keyword>
<comment type="catalytic activity">
    <reaction evidence="9 10 11">
        <text>Hydrolysis of proteins in presence of ATP.</text>
        <dbReference type="EC" id="3.4.21.53"/>
    </reaction>
</comment>
<keyword evidence="6 9" id="KW-0720">Serine protease</keyword>
<dbReference type="CDD" id="cd19500">
    <property type="entry name" value="RecA-like_Lon"/>
    <property type="match status" value="1"/>
</dbReference>
<dbReference type="PRINTS" id="PR00830">
    <property type="entry name" value="ENDOLAPTASE"/>
</dbReference>
<name>A0ABS3CDR6_9BACT</name>
<dbReference type="InterPro" id="IPR027065">
    <property type="entry name" value="Lon_Prtase"/>
</dbReference>
<reference evidence="15 16" key="1">
    <citation type="submission" date="2021-03" db="EMBL/GenBank/DDBJ databases">
        <title>novel species isolated from a fishpond in China.</title>
        <authorList>
            <person name="Lu H."/>
            <person name="Cai Z."/>
        </authorList>
    </citation>
    <scope>NUCLEOTIDE SEQUENCE [LARGE SCALE GENOMIC DNA]</scope>
    <source>
        <strain evidence="15 16">YJ13C</strain>
    </source>
</reference>
<dbReference type="EC" id="3.4.21.53" evidence="9 10"/>
<keyword evidence="16" id="KW-1185">Reference proteome</keyword>
<evidence type="ECO:0000313" key="15">
    <source>
        <dbReference type="EMBL" id="MBN7815256.1"/>
    </source>
</evidence>
<dbReference type="InterPro" id="IPR003959">
    <property type="entry name" value="ATPase_AAA_core"/>
</dbReference>
<evidence type="ECO:0000313" key="16">
    <source>
        <dbReference type="Proteomes" id="UP000664480"/>
    </source>
</evidence>
<dbReference type="GO" id="GO:0004252">
    <property type="term" value="F:serine-type endopeptidase activity"/>
    <property type="evidence" value="ECO:0007669"/>
    <property type="project" value="UniProtKB-EC"/>
</dbReference>
<dbReference type="Pfam" id="PF22667">
    <property type="entry name" value="Lon_lid"/>
    <property type="match status" value="1"/>
</dbReference>
<dbReference type="InterPro" id="IPR004815">
    <property type="entry name" value="Lon_bac/euk-typ"/>
</dbReference>
<keyword evidence="2 9" id="KW-0963">Cytoplasm</keyword>
<dbReference type="Pfam" id="PF00004">
    <property type="entry name" value="AAA"/>
    <property type="match status" value="1"/>
</dbReference>
<dbReference type="InterPro" id="IPR027417">
    <property type="entry name" value="P-loop_NTPase"/>
</dbReference>
<accession>A0ABS3CDR6</accession>
<comment type="caution">
    <text evidence="15">The sequence shown here is derived from an EMBL/GenBank/DDBJ whole genome shotgun (WGS) entry which is preliminary data.</text>
</comment>
<dbReference type="HAMAP" id="MF_01973">
    <property type="entry name" value="lon_bact"/>
    <property type="match status" value="1"/>
</dbReference>
<dbReference type="InterPro" id="IPR008269">
    <property type="entry name" value="Lon_proteolytic"/>
</dbReference>
<evidence type="ECO:0000256" key="12">
    <source>
        <dbReference type="RuleBase" id="RU000591"/>
    </source>
</evidence>
<dbReference type="SUPFAM" id="SSF88697">
    <property type="entry name" value="PUA domain-like"/>
    <property type="match status" value="1"/>
</dbReference>
<keyword evidence="5 9" id="KW-0378">Hydrolase</keyword>
<dbReference type="RefSeq" id="WP_206585942.1">
    <property type="nucleotide sequence ID" value="NZ_JAFKCU010000002.1"/>
</dbReference>
<feature type="active site" evidence="9 11">
    <location>
        <position position="712"/>
    </location>
</feature>
<dbReference type="SUPFAM" id="SSF52540">
    <property type="entry name" value="P-loop containing nucleoside triphosphate hydrolases"/>
    <property type="match status" value="1"/>
</dbReference>
<comment type="induction">
    <text evidence="9">By heat shock.</text>
</comment>
<comment type="function">
    <text evidence="9">ATP-dependent serine protease that mediates the selective degradation of mutant and abnormal proteins as well as certain short-lived regulatory proteins. Required for cellular homeostasis and for survival from DNA damage and developmental changes induced by stress. Degrades polypeptides processively to yield small peptide fragments that are 5 to 10 amino acids long. Binds to DNA in a double-stranded, site-specific manner.</text>
</comment>
<comment type="subunit">
    <text evidence="9 10">Homohexamer. Organized in a ring with a central cavity.</text>
</comment>
<feature type="active site" evidence="9 11">
    <location>
        <position position="755"/>
    </location>
</feature>
<dbReference type="NCBIfam" id="TIGR00763">
    <property type="entry name" value="lon"/>
    <property type="match status" value="1"/>
</dbReference>
<dbReference type="Gene3D" id="1.20.58.1480">
    <property type="match status" value="1"/>
</dbReference>